<dbReference type="EMBL" id="CP002961">
    <property type="protein sequence ID" value="AFK01923.1"/>
    <property type="molecule type" value="Genomic_DNA"/>
</dbReference>
<accession>A0ABN4AIP3</accession>
<feature type="domain" description="SH3b" evidence="1">
    <location>
        <begin position="218"/>
        <end position="254"/>
    </location>
</feature>
<dbReference type="RefSeq" id="WP_015027625.1">
    <property type="nucleotide sequence ID" value="NC_018748.1"/>
</dbReference>
<evidence type="ECO:0000313" key="3">
    <source>
        <dbReference type="Proteomes" id="UP000002875"/>
    </source>
</evidence>
<name>A0ABN4AIP3_EMTOG</name>
<gene>
    <name evidence="2" type="ordered locus">Emtol_0771</name>
</gene>
<dbReference type="Gene3D" id="2.30.30.40">
    <property type="entry name" value="SH3 Domains"/>
    <property type="match status" value="1"/>
</dbReference>
<evidence type="ECO:0000313" key="2">
    <source>
        <dbReference type="EMBL" id="AFK01923.1"/>
    </source>
</evidence>
<keyword evidence="3" id="KW-1185">Reference proteome</keyword>
<dbReference type="Proteomes" id="UP000002875">
    <property type="component" value="Chromosome"/>
</dbReference>
<organism evidence="2 3">
    <name type="scientific">Emticicia oligotrophica (strain DSM 17448 / CIP 109782 / MTCC 6937 / GPTSA100-15)</name>
    <dbReference type="NCBI Taxonomy" id="929562"/>
    <lineage>
        <taxon>Bacteria</taxon>
        <taxon>Pseudomonadati</taxon>
        <taxon>Bacteroidota</taxon>
        <taxon>Cytophagia</taxon>
        <taxon>Cytophagales</taxon>
        <taxon>Leadbetterellaceae</taxon>
        <taxon>Emticicia</taxon>
    </lineage>
</organism>
<dbReference type="PROSITE" id="PS51257">
    <property type="entry name" value="PROKAR_LIPOPROTEIN"/>
    <property type="match status" value="1"/>
</dbReference>
<reference evidence="2 3" key="1">
    <citation type="submission" date="2011-07" db="EMBL/GenBank/DDBJ databases">
        <title>The complete genome of chromosome of Emticicia oligotrophica DSM 17448.</title>
        <authorList>
            <consortium name="US DOE Joint Genome Institute (JGI-PGF)"/>
            <person name="Lucas S."/>
            <person name="Han J."/>
            <person name="Lapidus A."/>
            <person name="Bruce D."/>
            <person name="Goodwin L."/>
            <person name="Pitluck S."/>
            <person name="Peters L."/>
            <person name="Kyrpides N."/>
            <person name="Mavromatis K."/>
            <person name="Ivanova N."/>
            <person name="Ovchinnikova G."/>
            <person name="Teshima H."/>
            <person name="Detter J.C."/>
            <person name="Tapia R."/>
            <person name="Han C."/>
            <person name="Land M."/>
            <person name="Hauser L."/>
            <person name="Markowitz V."/>
            <person name="Cheng J.-F."/>
            <person name="Hugenholtz P."/>
            <person name="Woyke T."/>
            <person name="Wu D."/>
            <person name="Tindall B."/>
            <person name="Pomrenke H."/>
            <person name="Brambilla E."/>
            <person name="Klenk H.-P."/>
            <person name="Eisen J.A."/>
        </authorList>
    </citation>
    <scope>NUCLEOTIDE SEQUENCE [LARGE SCALE GENOMIC DNA]</scope>
    <source>
        <strain evidence="2 3">DSM 17448</strain>
    </source>
</reference>
<dbReference type="Pfam" id="PF08239">
    <property type="entry name" value="SH3_3"/>
    <property type="match status" value="1"/>
</dbReference>
<sequence length="255" mass="29992">MKKLIIIISTITFSCYGQMKSNVFYTPIELSYFKKTSLYILNEKSIMNYVLTNPVVARQVFDKNLEEFQEINSKIKFKKEECRELIINYINTKTNPTYFGVFYNINSNQKLVSIQISENSYFSKLNNDSVYYKCICLNSSLLELPEDFEEIQAEYNLPGGYLLENKEINSQSIIKKIDSIKIENFSKFNIFQFSGKTKRIKSSKSIINSSPNIPNKMYLLKGDEVEILEEQDDWLRIRYYGKKTIEGWIKRSDIE</sequence>
<protein>
    <submittedName>
        <fullName evidence="2">SH3 type 3 domain protein</fullName>
    </submittedName>
</protein>
<proteinExistence type="predicted"/>
<dbReference type="InterPro" id="IPR003646">
    <property type="entry name" value="SH3-like_bac-type"/>
</dbReference>
<evidence type="ECO:0000259" key="1">
    <source>
        <dbReference type="Pfam" id="PF08239"/>
    </source>
</evidence>